<accession>A0A8K1XIP2</accession>
<reference evidence="1" key="1">
    <citation type="journal article" date="2021" name="Cell Host Microbe">
        <title>Global genome analysis reveals a vast and dynamic anellovirus landscape within the human virome.</title>
        <authorList>
            <person name="Arze C.A."/>
            <person name="Springer S."/>
            <person name="Dudas G."/>
            <person name="Patel S."/>
            <person name="Bhattacharyya A."/>
            <person name="Swaminathan H."/>
            <person name="Brugnara C."/>
            <person name="Delagrave S."/>
            <person name="Ong T."/>
            <person name="Kahvejian A."/>
            <person name="Echelard Y."/>
            <person name="Weinstein E.G."/>
            <person name="Hajjar R.J."/>
            <person name="Andersen K.G."/>
            <person name="Yozwiak N.L."/>
        </authorList>
    </citation>
    <scope>NUCLEOTIDE SEQUENCE</scope>
    <source>
        <strain evidence="1">TF1YBNFIM</strain>
    </source>
</reference>
<dbReference type="EMBL" id="OK574429">
    <property type="protein sequence ID" value="UHS18423.1"/>
    <property type="molecule type" value="Genomic_DNA"/>
</dbReference>
<proteinExistence type="predicted"/>
<evidence type="ECO:0000313" key="1">
    <source>
        <dbReference type="EMBL" id="UHS18423.1"/>
    </source>
</evidence>
<name>A0A8K1XIP2_9VIRU</name>
<organism evidence="1">
    <name type="scientific">Alphatorquevirus sp</name>
    <dbReference type="NCBI Taxonomy" id="2809145"/>
    <lineage>
        <taxon>Viruses</taxon>
        <taxon>Monodnaviria</taxon>
        <taxon>Shotokuvirae</taxon>
        <taxon>Commensaviricota</taxon>
        <taxon>Cardeaviricetes</taxon>
        <taxon>Sanitavirales</taxon>
        <taxon>Anelloviridae</taxon>
        <taxon>Alphatorquevirus</taxon>
    </lineage>
</organism>
<protein>
    <submittedName>
        <fullName evidence="1">Uncharacterized protein</fullName>
    </submittedName>
</protein>
<sequence>MFQERLPQVWSKQDWQTEYEAASFWDRPARTNLNDTPFYPWMPRQAPQYKVTFKLGFKP</sequence>